<keyword evidence="1" id="KW-0812">Transmembrane</keyword>
<evidence type="ECO:0000313" key="3">
    <source>
        <dbReference type="Proteomes" id="UP000235073"/>
    </source>
</evidence>
<keyword evidence="1" id="KW-0472">Membrane</keyword>
<organism evidence="2 3">
    <name type="scientific">Streptococcus macedonicus</name>
    <name type="common">Streptococcus gallolyticus macedonicus</name>
    <dbReference type="NCBI Taxonomy" id="59310"/>
    <lineage>
        <taxon>Bacteria</taxon>
        <taxon>Bacillati</taxon>
        <taxon>Bacillota</taxon>
        <taxon>Bacilli</taxon>
        <taxon>Lactobacillales</taxon>
        <taxon>Streptococcaceae</taxon>
        <taxon>Streptococcus</taxon>
    </lineage>
</organism>
<dbReference type="Proteomes" id="UP000235073">
    <property type="component" value="Unassembled WGS sequence"/>
</dbReference>
<evidence type="ECO:0000256" key="1">
    <source>
        <dbReference type="SAM" id="Phobius"/>
    </source>
</evidence>
<feature type="transmembrane region" description="Helical" evidence="1">
    <location>
        <begin position="139"/>
        <end position="158"/>
    </location>
</feature>
<evidence type="ECO:0000313" key="2">
    <source>
        <dbReference type="EMBL" id="PLA53996.1"/>
    </source>
</evidence>
<reference evidence="2 3" key="1">
    <citation type="submission" date="2017-12" db="EMBL/GenBank/DDBJ databases">
        <title>Phylogenetic diversity of female urinary microbiome.</title>
        <authorList>
            <person name="Thomas-White K."/>
            <person name="Wolfe A.J."/>
        </authorList>
    </citation>
    <scope>NUCLEOTIDE SEQUENCE [LARGE SCALE GENOMIC DNA]</scope>
    <source>
        <strain evidence="2 3">UMB0733</strain>
    </source>
</reference>
<accession>A0A2I1YGQ2</accession>
<keyword evidence="1" id="KW-1133">Transmembrane helix</keyword>
<dbReference type="EMBL" id="PKIB01000003">
    <property type="protein sequence ID" value="PLA53996.1"/>
    <property type="molecule type" value="Genomic_DNA"/>
</dbReference>
<sequence length="172" mass="19396">MKGEYHEKTNYKVLKIANIFINIVIAVIVISTIIAIGLSVTQSHLALTNQVGNGIVFDINIPEKLLHSPAFIGLTVIVSVLWIALLVWVKMFFQNIIDNRIFTQDNVKLARYVEYNFIALAFLDSWFQSLCSGSEVLNLVNVAYLVAAFVVWVFSMILKEANIIAEENEFTI</sequence>
<protein>
    <submittedName>
        <fullName evidence="2">DUF2975 domain-containing protein</fullName>
    </submittedName>
</protein>
<proteinExistence type="predicted"/>
<feature type="transmembrane region" description="Helical" evidence="1">
    <location>
        <begin position="109"/>
        <end position="127"/>
    </location>
</feature>
<comment type="caution">
    <text evidence="2">The sequence shown here is derived from an EMBL/GenBank/DDBJ whole genome shotgun (WGS) entry which is preliminary data.</text>
</comment>
<dbReference type="AlphaFoldDB" id="A0A2I1YGQ2"/>
<feature type="transmembrane region" description="Helical" evidence="1">
    <location>
        <begin position="20"/>
        <end position="40"/>
    </location>
</feature>
<gene>
    <name evidence="2" type="ORF">CYK21_04995</name>
</gene>
<feature type="transmembrane region" description="Helical" evidence="1">
    <location>
        <begin position="70"/>
        <end position="89"/>
    </location>
</feature>
<name>A0A2I1YGQ2_STRMC</name>